<accession>A0AA37TQ27</accession>
<protein>
    <submittedName>
        <fullName evidence="2">Uncharacterized protein</fullName>
    </submittedName>
</protein>
<comment type="caution">
    <text evidence="2">The sequence shown here is derived from an EMBL/GenBank/DDBJ whole genome shotgun (WGS) entry which is preliminary data.</text>
</comment>
<dbReference type="RefSeq" id="WP_238199410.1">
    <property type="nucleotide sequence ID" value="NZ_BPQZ01000036.1"/>
</dbReference>
<organism evidence="2 3">
    <name type="scientific">Methylobacterium tardum</name>
    <dbReference type="NCBI Taxonomy" id="374432"/>
    <lineage>
        <taxon>Bacteria</taxon>
        <taxon>Pseudomonadati</taxon>
        <taxon>Pseudomonadota</taxon>
        <taxon>Alphaproteobacteria</taxon>
        <taxon>Hyphomicrobiales</taxon>
        <taxon>Methylobacteriaceae</taxon>
        <taxon>Methylobacterium</taxon>
    </lineage>
</organism>
<dbReference type="AlphaFoldDB" id="A0AA37TQ27"/>
<keyword evidence="1" id="KW-0812">Transmembrane</keyword>
<name>A0AA37TQ27_9HYPH</name>
<dbReference type="Proteomes" id="UP001157440">
    <property type="component" value="Unassembled WGS sequence"/>
</dbReference>
<keyword evidence="1" id="KW-1133">Transmembrane helix</keyword>
<gene>
    <name evidence="2" type="ORF">GCM10007890_55320</name>
</gene>
<keyword evidence="3" id="KW-1185">Reference proteome</keyword>
<proteinExistence type="predicted"/>
<reference evidence="3" key="1">
    <citation type="journal article" date="2019" name="Int. J. Syst. Evol. Microbiol.">
        <title>The Global Catalogue of Microorganisms (GCM) 10K type strain sequencing project: providing services to taxonomists for standard genome sequencing and annotation.</title>
        <authorList>
            <consortium name="The Broad Institute Genomics Platform"/>
            <consortium name="The Broad Institute Genome Sequencing Center for Infectious Disease"/>
            <person name="Wu L."/>
            <person name="Ma J."/>
        </authorList>
    </citation>
    <scope>NUCLEOTIDE SEQUENCE [LARGE SCALE GENOMIC DNA]</scope>
    <source>
        <strain evidence="3">NBRC 103632</strain>
    </source>
</reference>
<evidence type="ECO:0000313" key="2">
    <source>
        <dbReference type="EMBL" id="GLS73517.1"/>
    </source>
</evidence>
<feature type="transmembrane region" description="Helical" evidence="1">
    <location>
        <begin position="12"/>
        <end position="35"/>
    </location>
</feature>
<evidence type="ECO:0000256" key="1">
    <source>
        <dbReference type="SAM" id="Phobius"/>
    </source>
</evidence>
<sequence length="92" mass="8982">MEFAGLEADVPWVFVTLLAVLLELVVVAVTGGVLLGTLEMPAGLTAPAAACGTIPAVFAGSVATPLELLAGLTVEGAGEFDGLAVTVGADAT</sequence>
<evidence type="ECO:0000313" key="3">
    <source>
        <dbReference type="Proteomes" id="UP001157440"/>
    </source>
</evidence>
<keyword evidence="1" id="KW-0472">Membrane</keyword>
<dbReference type="EMBL" id="BSPL01000027">
    <property type="protein sequence ID" value="GLS73517.1"/>
    <property type="molecule type" value="Genomic_DNA"/>
</dbReference>